<dbReference type="OrthoDB" id="2635672at2759"/>
<dbReference type="InterPro" id="IPR001810">
    <property type="entry name" value="F-box_dom"/>
</dbReference>
<feature type="domain" description="F-box" evidence="1">
    <location>
        <begin position="56"/>
        <end position="93"/>
    </location>
</feature>
<proteinExistence type="predicted"/>
<dbReference type="InterPro" id="IPR036047">
    <property type="entry name" value="F-box-like_dom_sf"/>
</dbReference>
<evidence type="ECO:0000259" key="1">
    <source>
        <dbReference type="PROSITE" id="PS50181"/>
    </source>
</evidence>
<accession>A0A8H5HPM0</accession>
<name>A0A8H5HPM0_9AGAR</name>
<dbReference type="AlphaFoldDB" id="A0A8H5HPM0"/>
<dbReference type="Pfam" id="PF12937">
    <property type="entry name" value="F-box-like"/>
    <property type="match status" value="1"/>
</dbReference>
<comment type="caution">
    <text evidence="2">The sequence shown here is derived from an EMBL/GenBank/DDBJ whole genome shotgun (WGS) entry which is preliminary data.</text>
</comment>
<gene>
    <name evidence="2" type="ORF">D9615_001998</name>
</gene>
<dbReference type="PROSITE" id="PS50181">
    <property type="entry name" value="FBOX"/>
    <property type="match status" value="1"/>
</dbReference>
<dbReference type="SUPFAM" id="SSF81383">
    <property type="entry name" value="F-box domain"/>
    <property type="match status" value="1"/>
</dbReference>
<organism evidence="2 3">
    <name type="scientific">Tricholomella constricta</name>
    <dbReference type="NCBI Taxonomy" id="117010"/>
    <lineage>
        <taxon>Eukaryota</taxon>
        <taxon>Fungi</taxon>
        <taxon>Dikarya</taxon>
        <taxon>Basidiomycota</taxon>
        <taxon>Agaricomycotina</taxon>
        <taxon>Agaricomycetes</taxon>
        <taxon>Agaricomycetidae</taxon>
        <taxon>Agaricales</taxon>
        <taxon>Tricholomatineae</taxon>
        <taxon>Lyophyllaceae</taxon>
        <taxon>Tricholomella</taxon>
    </lineage>
</organism>
<dbReference type="InterPro" id="IPR032675">
    <property type="entry name" value="LRR_dom_sf"/>
</dbReference>
<reference evidence="2 3" key="1">
    <citation type="journal article" date="2020" name="ISME J.">
        <title>Uncovering the hidden diversity of litter-decomposition mechanisms in mushroom-forming fungi.</title>
        <authorList>
            <person name="Floudas D."/>
            <person name="Bentzer J."/>
            <person name="Ahren D."/>
            <person name="Johansson T."/>
            <person name="Persson P."/>
            <person name="Tunlid A."/>
        </authorList>
    </citation>
    <scope>NUCLEOTIDE SEQUENCE [LARGE SCALE GENOMIC DNA]</scope>
    <source>
        <strain evidence="2 3">CBS 661.87</strain>
    </source>
</reference>
<dbReference type="Gene3D" id="3.80.10.10">
    <property type="entry name" value="Ribonuclease Inhibitor"/>
    <property type="match status" value="1"/>
</dbReference>
<sequence>MEAVHPDFSRTQTVVSIDGTFKNELLCIASTLTFLEPKGHRKPEVELECQPRPARTFALLDLPNEILLCIFEQLEDDSDLYTLAQLSRRMHHLALPIYLARKGMGPFSGSLVLFDERSQDVLQALSIALFRPALKCVYCTFNFYWPDRRVLRNLRGLVRLVQRLSVLHEAHLDFTNVRRFGQREGQVEVESYWGAVGNGDVERVEVDWAEEFRVLFEVIVKKGCTTLTVCLAGWTALSTPGQLKSVLRGGTCLSRFFYGGVLLNFLSSAVRALIGKGTETHTQARSTEPRDDLEVFNLHSAMLLQAELCPWTIRTLNSASICTLSLRNIEIHSESWAVILSCITLPLLSSLSIDLCSITYPDLAEFLRRHPHVQYLYLGRSLPAPPSPALSLHSDDLRLNNLTHLSAAPVYLNYLLAPPGVMPALKAVTIIARVHHSRHFDFGEMNNILLPIAPRLLQSHPLGYGRSRIELTLELSFESSGDDWMLLDAAPDTRENAVMPRLARLELRIGQHRLADRVVARLPRWLGLFSGLREVKMRSPAQDGPTELGERMALVRAIFRRCPRLERLGINDVVRDREGWVML</sequence>
<protein>
    <recommendedName>
        <fullName evidence="1">F-box domain-containing protein</fullName>
    </recommendedName>
</protein>
<dbReference type="EMBL" id="JAACJP010000002">
    <property type="protein sequence ID" value="KAF5387152.1"/>
    <property type="molecule type" value="Genomic_DNA"/>
</dbReference>
<keyword evidence="3" id="KW-1185">Reference proteome</keyword>
<evidence type="ECO:0000313" key="2">
    <source>
        <dbReference type="EMBL" id="KAF5387152.1"/>
    </source>
</evidence>
<evidence type="ECO:0000313" key="3">
    <source>
        <dbReference type="Proteomes" id="UP000565441"/>
    </source>
</evidence>
<dbReference type="SUPFAM" id="SSF52047">
    <property type="entry name" value="RNI-like"/>
    <property type="match status" value="1"/>
</dbReference>
<dbReference type="Proteomes" id="UP000565441">
    <property type="component" value="Unassembled WGS sequence"/>
</dbReference>